<evidence type="ECO:0000256" key="9">
    <source>
        <dbReference type="SAM" id="Phobius"/>
    </source>
</evidence>
<keyword evidence="8 9" id="KW-0472">Membrane</keyword>
<evidence type="ECO:0000313" key="11">
    <source>
        <dbReference type="Proteomes" id="UP000178082"/>
    </source>
</evidence>
<dbReference type="NCBIfam" id="TIGR02532">
    <property type="entry name" value="IV_pilin_GFxxxE"/>
    <property type="match status" value="1"/>
</dbReference>
<keyword evidence="3" id="KW-1003">Cell membrane</keyword>
<evidence type="ECO:0000256" key="1">
    <source>
        <dbReference type="ARBA" id="ARBA00004377"/>
    </source>
</evidence>
<dbReference type="InterPro" id="IPR045584">
    <property type="entry name" value="Pilin-like"/>
</dbReference>
<feature type="transmembrane region" description="Helical" evidence="9">
    <location>
        <begin position="6"/>
        <end position="27"/>
    </location>
</feature>
<dbReference type="SUPFAM" id="SSF54523">
    <property type="entry name" value="Pili subunits"/>
    <property type="match status" value="1"/>
</dbReference>
<dbReference type="GO" id="GO:0015628">
    <property type="term" value="P:protein secretion by the type II secretion system"/>
    <property type="evidence" value="ECO:0007669"/>
    <property type="project" value="InterPro"/>
</dbReference>
<evidence type="ECO:0008006" key="12">
    <source>
        <dbReference type="Google" id="ProtNLM"/>
    </source>
</evidence>
<protein>
    <recommendedName>
        <fullName evidence="12">Type II secretion system protein GspI</fullName>
    </recommendedName>
</protein>
<comment type="caution">
    <text evidence="10">The sequence shown here is derived from an EMBL/GenBank/DDBJ whole genome shotgun (WGS) entry which is preliminary data.</text>
</comment>
<dbReference type="EMBL" id="MGDI01000022">
    <property type="protein sequence ID" value="OGL53749.1"/>
    <property type="molecule type" value="Genomic_DNA"/>
</dbReference>
<keyword evidence="5" id="KW-0997">Cell inner membrane</keyword>
<proteinExistence type="inferred from homology"/>
<evidence type="ECO:0000256" key="7">
    <source>
        <dbReference type="ARBA" id="ARBA00022989"/>
    </source>
</evidence>
<dbReference type="PANTHER" id="PTHR38779:SF2">
    <property type="entry name" value="TYPE II SECRETION SYSTEM PROTEIN I-RELATED"/>
    <property type="match status" value="1"/>
</dbReference>
<dbReference type="Pfam" id="PF07963">
    <property type="entry name" value="N_methyl"/>
    <property type="match status" value="1"/>
</dbReference>
<gene>
    <name evidence="10" type="ORF">A3G31_03320</name>
</gene>
<dbReference type="InterPro" id="IPR012902">
    <property type="entry name" value="N_methyl_site"/>
</dbReference>
<evidence type="ECO:0000256" key="8">
    <source>
        <dbReference type="ARBA" id="ARBA00023136"/>
    </source>
</evidence>
<reference evidence="10 11" key="1">
    <citation type="journal article" date="2016" name="Nat. Commun.">
        <title>Thousands of microbial genomes shed light on interconnected biogeochemical processes in an aquifer system.</title>
        <authorList>
            <person name="Anantharaman K."/>
            <person name="Brown C.T."/>
            <person name="Hug L.A."/>
            <person name="Sharon I."/>
            <person name="Castelle C.J."/>
            <person name="Probst A.J."/>
            <person name="Thomas B.C."/>
            <person name="Singh A."/>
            <person name="Wilkins M.J."/>
            <person name="Karaoz U."/>
            <person name="Brodie E.L."/>
            <person name="Williams K.H."/>
            <person name="Hubbard S.S."/>
            <person name="Banfield J.F."/>
        </authorList>
    </citation>
    <scope>NUCLEOTIDE SEQUENCE [LARGE SCALE GENOMIC DNA]</scope>
</reference>
<dbReference type="GO" id="GO:0005886">
    <property type="term" value="C:plasma membrane"/>
    <property type="evidence" value="ECO:0007669"/>
    <property type="project" value="UniProtKB-SubCell"/>
</dbReference>
<comment type="subcellular location">
    <subcellularLocation>
        <location evidence="1">Cell inner membrane</location>
        <topology evidence="1">Single-pass membrane protein</topology>
    </subcellularLocation>
</comment>
<keyword evidence="4" id="KW-0488">Methylation</keyword>
<evidence type="ECO:0000313" key="10">
    <source>
        <dbReference type="EMBL" id="OGL53749.1"/>
    </source>
</evidence>
<evidence type="ECO:0000256" key="6">
    <source>
        <dbReference type="ARBA" id="ARBA00022692"/>
    </source>
</evidence>
<organism evidence="10 11">
    <name type="scientific">Candidatus Schekmanbacteria bacterium RIFCSPLOWO2_12_FULL_38_15</name>
    <dbReference type="NCBI Taxonomy" id="1817883"/>
    <lineage>
        <taxon>Bacteria</taxon>
        <taxon>Candidatus Schekmaniibacteriota</taxon>
    </lineage>
</organism>
<keyword evidence="6 9" id="KW-0812">Transmembrane</keyword>
<comment type="similarity">
    <text evidence="2">Belongs to the GSP I family.</text>
</comment>
<sequence>MRDEKGFTFLEIMVAVAILSIALIAALRAQSQSLSIASESIRTTNVVFLAREKMAEIELDGYPQQEKTDGVFEKHPEYRWEIEVKETPVEDLKDVTLTILWKEGDRERRYSLETLLARKD</sequence>
<dbReference type="InterPro" id="IPR010052">
    <property type="entry name" value="T2SS_protein-GspI"/>
</dbReference>
<evidence type="ECO:0000256" key="3">
    <source>
        <dbReference type="ARBA" id="ARBA00022475"/>
    </source>
</evidence>
<evidence type="ECO:0000256" key="5">
    <source>
        <dbReference type="ARBA" id="ARBA00022519"/>
    </source>
</evidence>
<dbReference type="STRING" id="1817883.A3G31_03320"/>
<dbReference type="Proteomes" id="UP000178082">
    <property type="component" value="Unassembled WGS sequence"/>
</dbReference>
<dbReference type="GO" id="GO:0015627">
    <property type="term" value="C:type II protein secretion system complex"/>
    <property type="evidence" value="ECO:0007669"/>
    <property type="project" value="InterPro"/>
</dbReference>
<name>A0A1F7SJ04_9BACT</name>
<dbReference type="PANTHER" id="PTHR38779">
    <property type="entry name" value="TYPE II SECRETION SYSTEM PROTEIN I-RELATED"/>
    <property type="match status" value="1"/>
</dbReference>
<evidence type="ECO:0000256" key="2">
    <source>
        <dbReference type="ARBA" id="ARBA00008358"/>
    </source>
</evidence>
<accession>A0A1F7SJ04</accession>
<dbReference type="AlphaFoldDB" id="A0A1F7SJ04"/>
<keyword evidence="7 9" id="KW-1133">Transmembrane helix</keyword>
<evidence type="ECO:0000256" key="4">
    <source>
        <dbReference type="ARBA" id="ARBA00022481"/>
    </source>
</evidence>